<sequence>MRPTLFIKKILISILVLGCWNLYLAQEKALIKLLNRELKKEIKNQLKSPNFNGDTISIIKEFTIDHKNNLTFQIKKTSPYFSGYQIIKQEVPLTKIRYIGKDIQIILEAEPNTVITTTTTVDQTRKQQTITGSLFFLYLSNEKENEDLGHTLQKTFEKAGYIVGKEYWYD</sequence>
<keyword evidence="2" id="KW-1185">Reference proteome</keyword>
<protein>
    <submittedName>
        <fullName evidence="1">Uncharacterized protein</fullName>
    </submittedName>
</protein>
<name>A0A6N4XZ23_9FLAO</name>
<dbReference type="EMBL" id="CACVBY010000133">
    <property type="protein sequence ID" value="CAA7392646.1"/>
    <property type="molecule type" value="Genomic_DNA"/>
</dbReference>
<proteinExistence type="predicted"/>
<dbReference type="RefSeq" id="WP_162074297.1">
    <property type="nucleotide sequence ID" value="NZ_CACVBY010000133.1"/>
</dbReference>
<organism evidence="1 2">
    <name type="scientific">Chryseobacterium fistulae</name>
    <dbReference type="NCBI Taxonomy" id="2675058"/>
    <lineage>
        <taxon>Bacteria</taxon>
        <taxon>Pseudomonadati</taxon>
        <taxon>Bacteroidota</taxon>
        <taxon>Flavobacteriia</taxon>
        <taxon>Flavobacteriales</taxon>
        <taxon>Weeksellaceae</taxon>
        <taxon>Chryseobacterium group</taxon>
        <taxon>Chryseobacterium</taxon>
    </lineage>
</organism>
<reference evidence="1 2" key="1">
    <citation type="submission" date="2020-01" db="EMBL/GenBank/DDBJ databases">
        <authorList>
            <person name="Rodrigo-Torres L."/>
            <person name="Arahal R. D."/>
            <person name="Lucena T."/>
        </authorList>
    </citation>
    <scope>NUCLEOTIDE SEQUENCE [LARGE SCALE GENOMIC DNA]</scope>
    <source>
        <strain evidence="1 2">CECT 9393</strain>
    </source>
</reference>
<evidence type="ECO:0000313" key="2">
    <source>
        <dbReference type="Proteomes" id="UP000445309"/>
    </source>
</evidence>
<accession>A0A6N4XZ23</accession>
<gene>
    <name evidence="1" type="ORF">CHRY9393_03372</name>
</gene>
<evidence type="ECO:0000313" key="1">
    <source>
        <dbReference type="EMBL" id="CAA7392646.1"/>
    </source>
</evidence>
<dbReference type="Proteomes" id="UP000445309">
    <property type="component" value="Unassembled WGS sequence"/>
</dbReference>
<dbReference type="AlphaFoldDB" id="A0A6N4XZ23"/>